<reference evidence="2 3" key="1">
    <citation type="submission" date="2019-01" db="EMBL/GenBank/DDBJ databases">
        <title>Sequencing of cultivated peanut Arachis hypogaea provides insights into genome evolution and oil improvement.</title>
        <authorList>
            <person name="Chen X."/>
        </authorList>
    </citation>
    <scope>NUCLEOTIDE SEQUENCE [LARGE SCALE GENOMIC DNA]</scope>
    <source>
        <strain evidence="3">cv. Fuhuasheng</strain>
        <tissue evidence="2">Leaves</tissue>
    </source>
</reference>
<dbReference type="EMBL" id="SDMP01000004">
    <property type="protein sequence ID" value="RYR62308.1"/>
    <property type="molecule type" value="Genomic_DNA"/>
</dbReference>
<comment type="caution">
    <text evidence="2">The sequence shown here is derived from an EMBL/GenBank/DDBJ whole genome shotgun (WGS) entry which is preliminary data.</text>
</comment>
<feature type="region of interest" description="Disordered" evidence="1">
    <location>
        <begin position="1"/>
        <end position="27"/>
    </location>
</feature>
<dbReference type="InterPro" id="IPR038765">
    <property type="entry name" value="Papain-like_cys_pep_sf"/>
</dbReference>
<sequence length="244" mass="28446">MPITPSCKKPSPPSYQISPEMTRMEKNPTQYTPKKVVNASLGEEQAVASYEGRLRLVHLREDLCTLLPHRWVNNNIVQWMCLTFNDSESLRFKDDFYCIPPGILRNLVSFREVPTVSYVGLDPHFGANSRYFDKWFFPVCVDHHWWLYAFEIPKKRLWVLDSMYSREHNDDRSKIHALAVRIYHPIIGFQGRIIEDIAKVSMPAYEHTKNDLTCFYPSILKQHNGSIKMPPINNLTSNSLDNDT</sequence>
<accession>A0A445DGJ8</accession>
<name>A0A445DGJ8_ARAHY</name>
<protein>
    <recommendedName>
        <fullName evidence="4">Ubiquitin-like protease family profile domain-containing protein</fullName>
    </recommendedName>
</protein>
<dbReference type="Gene3D" id="3.40.395.10">
    <property type="entry name" value="Adenoviral Proteinase, Chain A"/>
    <property type="match status" value="1"/>
</dbReference>
<dbReference type="AlphaFoldDB" id="A0A445DGJ8"/>
<evidence type="ECO:0000313" key="2">
    <source>
        <dbReference type="EMBL" id="RYR62308.1"/>
    </source>
</evidence>
<proteinExistence type="predicted"/>
<keyword evidence="3" id="KW-1185">Reference proteome</keyword>
<evidence type="ECO:0008006" key="4">
    <source>
        <dbReference type="Google" id="ProtNLM"/>
    </source>
</evidence>
<evidence type="ECO:0000256" key="1">
    <source>
        <dbReference type="SAM" id="MobiDB-lite"/>
    </source>
</evidence>
<evidence type="ECO:0000313" key="3">
    <source>
        <dbReference type="Proteomes" id="UP000289738"/>
    </source>
</evidence>
<dbReference type="Proteomes" id="UP000289738">
    <property type="component" value="Chromosome A04"/>
</dbReference>
<organism evidence="2 3">
    <name type="scientific">Arachis hypogaea</name>
    <name type="common">Peanut</name>
    <dbReference type="NCBI Taxonomy" id="3818"/>
    <lineage>
        <taxon>Eukaryota</taxon>
        <taxon>Viridiplantae</taxon>
        <taxon>Streptophyta</taxon>
        <taxon>Embryophyta</taxon>
        <taxon>Tracheophyta</taxon>
        <taxon>Spermatophyta</taxon>
        <taxon>Magnoliopsida</taxon>
        <taxon>eudicotyledons</taxon>
        <taxon>Gunneridae</taxon>
        <taxon>Pentapetalae</taxon>
        <taxon>rosids</taxon>
        <taxon>fabids</taxon>
        <taxon>Fabales</taxon>
        <taxon>Fabaceae</taxon>
        <taxon>Papilionoideae</taxon>
        <taxon>50 kb inversion clade</taxon>
        <taxon>dalbergioids sensu lato</taxon>
        <taxon>Dalbergieae</taxon>
        <taxon>Pterocarpus clade</taxon>
        <taxon>Arachis</taxon>
    </lineage>
</organism>
<gene>
    <name evidence="2" type="ORF">Ahy_A04g019781</name>
</gene>
<dbReference type="SUPFAM" id="SSF54001">
    <property type="entry name" value="Cysteine proteinases"/>
    <property type="match status" value="1"/>
</dbReference>